<feature type="compositionally biased region" description="Acidic residues" evidence="1">
    <location>
        <begin position="395"/>
        <end position="405"/>
    </location>
</feature>
<keyword evidence="2" id="KW-0472">Membrane</keyword>
<sequence>MDAIDDLGDAIDVTRDLLLPVRAGLWLKLAIVVLFVGGSMGLGGGGGVPTGDIDPALEETGVDAPAEELPEDVLLFVGVVLLVGLLLWLLLGLIGAIMEFVFLESLRSMEVRIRRFGKENLGRALQLFLFRIVAGILLALLIGGPIAVVLLSASSLEAAAGSLVLIGLLAIPVYFVYAITMRFTSEFVAPVMLLEKRGILSAWGRFWGTLTSNLAEYAVYLVLVWILQLVVNIAAGILLVFGALLVIIPFAIVAVLLTMLGDIGVLLAIFVVILGALAVILVYALIQMPIRTYFQYYALLLLGDTKPELDLIPEQRAAVRNGDDRGGAGGVGPGGPDDGTGPDAPDGRWGTTPDDEPLWETDDDTDDESETGSGWDRSSGWDTDIDRDSDRSEDAQDDENDEDSGDDGRGW</sequence>
<keyword evidence="2" id="KW-0812">Transmembrane</keyword>
<feature type="transmembrane region" description="Helical" evidence="2">
    <location>
        <begin position="25"/>
        <end position="45"/>
    </location>
</feature>
<organism evidence="3 4">
    <name type="scientific">Halobiforma nitratireducens JCM 10879</name>
    <dbReference type="NCBI Taxonomy" id="1227454"/>
    <lineage>
        <taxon>Archaea</taxon>
        <taxon>Methanobacteriati</taxon>
        <taxon>Methanobacteriota</taxon>
        <taxon>Stenosarchaea group</taxon>
        <taxon>Halobacteria</taxon>
        <taxon>Halobacteriales</taxon>
        <taxon>Natrialbaceae</taxon>
        <taxon>Halobiforma</taxon>
    </lineage>
</organism>
<dbReference type="RefSeq" id="WP_006672479.1">
    <property type="nucleotide sequence ID" value="NZ_AOMA01000077.1"/>
</dbReference>
<name>M0M2Z3_9EURY</name>
<keyword evidence="2" id="KW-1133">Transmembrane helix</keyword>
<dbReference type="Proteomes" id="UP000011607">
    <property type="component" value="Unassembled WGS sequence"/>
</dbReference>
<feature type="transmembrane region" description="Helical" evidence="2">
    <location>
        <begin position="73"/>
        <end position="103"/>
    </location>
</feature>
<feature type="transmembrane region" description="Helical" evidence="2">
    <location>
        <begin position="124"/>
        <end position="152"/>
    </location>
</feature>
<feature type="compositionally biased region" description="Gly residues" evidence="1">
    <location>
        <begin position="327"/>
        <end position="338"/>
    </location>
</feature>
<evidence type="ECO:0000256" key="2">
    <source>
        <dbReference type="SAM" id="Phobius"/>
    </source>
</evidence>
<evidence type="ECO:0000313" key="3">
    <source>
        <dbReference type="EMBL" id="EMA40041.1"/>
    </source>
</evidence>
<feature type="transmembrane region" description="Helical" evidence="2">
    <location>
        <begin position="233"/>
        <end position="257"/>
    </location>
</feature>
<feature type="transmembrane region" description="Helical" evidence="2">
    <location>
        <begin position="206"/>
        <end position="227"/>
    </location>
</feature>
<evidence type="ECO:0000313" key="4">
    <source>
        <dbReference type="Proteomes" id="UP000011607"/>
    </source>
</evidence>
<gene>
    <name evidence="3" type="ORF">C446_07719</name>
</gene>
<dbReference type="STRING" id="1227454.C446_07719"/>
<dbReference type="OrthoDB" id="137652at2157"/>
<evidence type="ECO:0000256" key="1">
    <source>
        <dbReference type="SAM" id="MobiDB-lite"/>
    </source>
</evidence>
<proteinExistence type="predicted"/>
<dbReference type="InterPro" id="IPR055966">
    <property type="entry name" value="DUF7544"/>
</dbReference>
<dbReference type="Pfam" id="PF24400">
    <property type="entry name" value="DUF7544"/>
    <property type="match status" value="1"/>
</dbReference>
<feature type="region of interest" description="Disordered" evidence="1">
    <location>
        <begin position="320"/>
        <end position="411"/>
    </location>
</feature>
<comment type="caution">
    <text evidence="3">The sequence shown here is derived from an EMBL/GenBank/DDBJ whole genome shotgun (WGS) entry which is preliminary data.</text>
</comment>
<dbReference type="AlphaFoldDB" id="M0M2Z3"/>
<feature type="compositionally biased region" description="Acidic residues" evidence="1">
    <location>
        <begin position="353"/>
        <end position="370"/>
    </location>
</feature>
<feature type="compositionally biased region" description="Low complexity" evidence="1">
    <location>
        <begin position="339"/>
        <end position="352"/>
    </location>
</feature>
<dbReference type="eggNOG" id="arCOG04706">
    <property type="taxonomic scope" value="Archaea"/>
</dbReference>
<feature type="compositionally biased region" description="Basic and acidic residues" evidence="1">
    <location>
        <begin position="384"/>
        <end position="394"/>
    </location>
</feature>
<dbReference type="PATRIC" id="fig|1227454.3.peg.1549"/>
<protein>
    <recommendedName>
        <fullName evidence="5">Glycerophosphoryl diester phosphodiesterase membrane domain-containing protein</fullName>
    </recommendedName>
</protein>
<dbReference type="EMBL" id="AOMA01000077">
    <property type="protein sequence ID" value="EMA40041.1"/>
    <property type="molecule type" value="Genomic_DNA"/>
</dbReference>
<feature type="transmembrane region" description="Helical" evidence="2">
    <location>
        <begin position="264"/>
        <end position="286"/>
    </location>
</feature>
<feature type="transmembrane region" description="Helical" evidence="2">
    <location>
        <begin position="158"/>
        <end position="177"/>
    </location>
</feature>
<keyword evidence="4" id="KW-1185">Reference proteome</keyword>
<evidence type="ECO:0008006" key="5">
    <source>
        <dbReference type="Google" id="ProtNLM"/>
    </source>
</evidence>
<reference evidence="3 4" key="1">
    <citation type="journal article" date="2014" name="PLoS Genet.">
        <title>Phylogenetically driven sequencing of extremely halophilic archaea reveals strategies for static and dynamic osmo-response.</title>
        <authorList>
            <person name="Becker E.A."/>
            <person name="Seitzer P.M."/>
            <person name="Tritt A."/>
            <person name="Larsen D."/>
            <person name="Krusor M."/>
            <person name="Yao A.I."/>
            <person name="Wu D."/>
            <person name="Madern D."/>
            <person name="Eisen J.A."/>
            <person name="Darling A.E."/>
            <person name="Facciotti M.T."/>
        </authorList>
    </citation>
    <scope>NUCLEOTIDE SEQUENCE [LARGE SCALE GENOMIC DNA]</scope>
    <source>
        <strain evidence="3 4">JCM 10879</strain>
    </source>
</reference>
<accession>M0M2Z3</accession>